<accession>A0AA88SNJ1</accession>
<organism evidence="1 2">
    <name type="scientific">Channa striata</name>
    <name type="common">Snakehead murrel</name>
    <name type="synonym">Ophicephalus striatus</name>
    <dbReference type="NCBI Taxonomy" id="64152"/>
    <lineage>
        <taxon>Eukaryota</taxon>
        <taxon>Metazoa</taxon>
        <taxon>Chordata</taxon>
        <taxon>Craniata</taxon>
        <taxon>Vertebrata</taxon>
        <taxon>Euteleostomi</taxon>
        <taxon>Actinopterygii</taxon>
        <taxon>Neopterygii</taxon>
        <taxon>Teleostei</taxon>
        <taxon>Neoteleostei</taxon>
        <taxon>Acanthomorphata</taxon>
        <taxon>Anabantaria</taxon>
        <taxon>Anabantiformes</taxon>
        <taxon>Channoidei</taxon>
        <taxon>Channidae</taxon>
        <taxon>Channa</taxon>
    </lineage>
</organism>
<keyword evidence="2" id="KW-1185">Reference proteome</keyword>
<dbReference type="AlphaFoldDB" id="A0AA88SNJ1"/>
<comment type="caution">
    <text evidence="1">The sequence shown here is derived from an EMBL/GenBank/DDBJ whole genome shotgun (WGS) entry which is preliminary data.</text>
</comment>
<dbReference type="PANTHER" id="PTHR36649">
    <property type="entry name" value="UBIQUITIN-LIKE DOMAIN-CONTAINING PROTEIN"/>
    <property type="match status" value="1"/>
</dbReference>
<dbReference type="SUPFAM" id="SSF56399">
    <property type="entry name" value="ADP-ribosylation"/>
    <property type="match status" value="1"/>
</dbReference>
<protein>
    <submittedName>
        <fullName evidence="1">Uncharacterized protein</fullName>
    </submittedName>
</protein>
<evidence type="ECO:0000313" key="1">
    <source>
        <dbReference type="EMBL" id="KAK2842723.1"/>
    </source>
</evidence>
<dbReference type="EMBL" id="JAUPFM010000009">
    <property type="protein sequence ID" value="KAK2842723.1"/>
    <property type="molecule type" value="Genomic_DNA"/>
</dbReference>
<sequence length="276" mass="30947">MFHRDLALEALGSLLNSEVTSVQKRSSQVHHSGVAFSAAAAHEQLSIKQFIPTVLVAEESSEVSNSCFLHIQNVLQGHCQAAGFAAAVQDTPTGKIFVIDENEFFASQYDYDFTNLRDTETYRRGGEVYERPCGWFRFGLKVLDKYDGNTWLGTSYRSTQSVPGEWPVSYHGTSKQGAEGIIGGHYKPGSGQVYGRGIYSTPFMVDAIQYAKSFTSNTTGKRYKVILQNRINPQYREKHLQDRYWLIPIPAGTSPSQEQVMVDRSIRPYGLLLKEL</sequence>
<name>A0AA88SNJ1_CHASR</name>
<dbReference type="Proteomes" id="UP001187415">
    <property type="component" value="Unassembled WGS sequence"/>
</dbReference>
<proteinExistence type="predicted"/>
<dbReference type="PANTHER" id="PTHR36649:SF28">
    <property type="entry name" value="UBIQUITIN-LIKE DOMAIN-CONTAINING PROTEIN"/>
    <property type="match status" value="1"/>
</dbReference>
<reference evidence="1" key="1">
    <citation type="submission" date="2023-07" db="EMBL/GenBank/DDBJ databases">
        <title>Chromosome-level Genome Assembly of Striped Snakehead (Channa striata).</title>
        <authorList>
            <person name="Liu H."/>
        </authorList>
    </citation>
    <scope>NUCLEOTIDE SEQUENCE</scope>
    <source>
        <strain evidence="1">Gz</strain>
        <tissue evidence="1">Muscle</tissue>
    </source>
</reference>
<gene>
    <name evidence="1" type="ORF">Q5P01_012923</name>
</gene>
<evidence type="ECO:0000313" key="2">
    <source>
        <dbReference type="Proteomes" id="UP001187415"/>
    </source>
</evidence>